<dbReference type="SMART" id="SM00248">
    <property type="entry name" value="ANK"/>
    <property type="match status" value="5"/>
</dbReference>
<protein>
    <submittedName>
        <fullName evidence="4">Uncharacterized protein</fullName>
    </submittedName>
</protein>
<accession>A0A812ND32</accession>
<feature type="repeat" description="ANK" evidence="3">
    <location>
        <begin position="117"/>
        <end position="149"/>
    </location>
</feature>
<dbReference type="Pfam" id="PF12796">
    <property type="entry name" value="Ank_2"/>
    <property type="match status" value="1"/>
</dbReference>
<name>A0A812ND32_9DINO</name>
<dbReference type="EMBL" id="CAJNDS010002076">
    <property type="protein sequence ID" value="CAE7307232.1"/>
    <property type="molecule type" value="Genomic_DNA"/>
</dbReference>
<evidence type="ECO:0000256" key="1">
    <source>
        <dbReference type="ARBA" id="ARBA00022737"/>
    </source>
</evidence>
<dbReference type="Proteomes" id="UP000604046">
    <property type="component" value="Unassembled WGS sequence"/>
</dbReference>
<dbReference type="Pfam" id="PF00023">
    <property type="entry name" value="Ank"/>
    <property type="match status" value="1"/>
</dbReference>
<dbReference type="InterPro" id="IPR050745">
    <property type="entry name" value="Multifunctional_regulatory"/>
</dbReference>
<dbReference type="InterPro" id="IPR029071">
    <property type="entry name" value="Ubiquitin-like_domsf"/>
</dbReference>
<dbReference type="CDD" id="cd17039">
    <property type="entry name" value="Ubl_ubiquitin_like"/>
    <property type="match status" value="1"/>
</dbReference>
<dbReference type="InterPro" id="IPR036770">
    <property type="entry name" value="Ankyrin_rpt-contain_sf"/>
</dbReference>
<comment type="caution">
    <text evidence="4">The sequence shown here is derived from an EMBL/GenBank/DDBJ whole genome shotgun (WGS) entry which is preliminary data.</text>
</comment>
<keyword evidence="1" id="KW-0677">Repeat</keyword>
<dbReference type="AlphaFoldDB" id="A0A812ND32"/>
<evidence type="ECO:0000313" key="4">
    <source>
        <dbReference type="EMBL" id="CAE7307232.1"/>
    </source>
</evidence>
<keyword evidence="5" id="KW-1185">Reference proteome</keyword>
<dbReference type="PROSITE" id="PS50297">
    <property type="entry name" value="ANK_REP_REGION"/>
    <property type="match status" value="2"/>
</dbReference>
<dbReference type="PANTHER" id="PTHR24189:SF50">
    <property type="entry name" value="ANKYRIN REPEAT AND SOCS BOX PROTEIN 2"/>
    <property type="match status" value="1"/>
</dbReference>
<feature type="repeat" description="ANK" evidence="3">
    <location>
        <begin position="219"/>
        <end position="252"/>
    </location>
</feature>
<gene>
    <name evidence="4" type="ORF">SNAT2548_LOCUS16139</name>
</gene>
<evidence type="ECO:0000256" key="3">
    <source>
        <dbReference type="PROSITE-ProRule" id="PRU00023"/>
    </source>
</evidence>
<proteinExistence type="predicted"/>
<reference evidence="4" key="1">
    <citation type="submission" date="2021-02" db="EMBL/GenBank/DDBJ databases">
        <authorList>
            <person name="Dougan E. K."/>
            <person name="Rhodes N."/>
            <person name="Thang M."/>
            <person name="Chan C."/>
        </authorList>
    </citation>
    <scope>NUCLEOTIDE SEQUENCE</scope>
</reference>
<dbReference type="InterPro" id="IPR002110">
    <property type="entry name" value="Ankyrin_rpt"/>
</dbReference>
<evidence type="ECO:0000256" key="2">
    <source>
        <dbReference type="ARBA" id="ARBA00023043"/>
    </source>
</evidence>
<sequence>MLRVHKASGELLLALSEEACRELHVGPDPAVRELKRRLQGLCGQPRFRQRLLQGTVALEEDAGLTAPADLQLVLLPFSPASAAELAALKTAAEADDVDALEELLQLAKDVNLKVDRQGRAALHLAASSGSLRAARLLLEASATVDAANYTGSAPLLDAARAGHVEVARALLEARADKDRANKGLNTPLSAAALGTSGTAADMTRLLLEARADLRRACAGGQGPLHVACSHPSGLDVVRVFLQARVDIDRVDSSGRTALCVAAPWMLFLE</sequence>
<keyword evidence="2 3" id="KW-0040">ANK repeat</keyword>
<dbReference type="PROSITE" id="PS50088">
    <property type="entry name" value="ANK_REPEAT"/>
    <property type="match status" value="3"/>
</dbReference>
<dbReference type="SUPFAM" id="SSF54236">
    <property type="entry name" value="Ubiquitin-like"/>
    <property type="match status" value="1"/>
</dbReference>
<dbReference type="Gene3D" id="1.25.40.20">
    <property type="entry name" value="Ankyrin repeat-containing domain"/>
    <property type="match status" value="2"/>
</dbReference>
<feature type="repeat" description="ANK" evidence="3">
    <location>
        <begin position="150"/>
        <end position="182"/>
    </location>
</feature>
<evidence type="ECO:0000313" key="5">
    <source>
        <dbReference type="Proteomes" id="UP000604046"/>
    </source>
</evidence>
<organism evidence="4 5">
    <name type="scientific">Symbiodinium natans</name>
    <dbReference type="NCBI Taxonomy" id="878477"/>
    <lineage>
        <taxon>Eukaryota</taxon>
        <taxon>Sar</taxon>
        <taxon>Alveolata</taxon>
        <taxon>Dinophyceae</taxon>
        <taxon>Suessiales</taxon>
        <taxon>Symbiodiniaceae</taxon>
        <taxon>Symbiodinium</taxon>
    </lineage>
</organism>
<dbReference type="PANTHER" id="PTHR24189">
    <property type="entry name" value="MYOTROPHIN"/>
    <property type="match status" value="1"/>
</dbReference>
<dbReference type="SUPFAM" id="SSF48403">
    <property type="entry name" value="Ankyrin repeat"/>
    <property type="match status" value="1"/>
</dbReference>